<proteinExistence type="predicted"/>
<evidence type="ECO:0000313" key="3">
    <source>
        <dbReference type="Proteomes" id="UP000834106"/>
    </source>
</evidence>
<dbReference type="PANTHER" id="PTHR31286">
    <property type="entry name" value="GLYCINE-RICH CELL WALL STRUCTURAL PROTEIN 1.8-LIKE"/>
    <property type="match status" value="1"/>
</dbReference>
<dbReference type="PANTHER" id="PTHR31286:SF62">
    <property type="entry name" value="ZINC FINGER, CCHC-TYPE-LIKE PROTEIN"/>
    <property type="match status" value="1"/>
</dbReference>
<dbReference type="InterPro" id="IPR040256">
    <property type="entry name" value="At4g02000-like"/>
</dbReference>
<organism evidence="2 3">
    <name type="scientific">Fraxinus pennsylvanica</name>
    <dbReference type="NCBI Taxonomy" id="56036"/>
    <lineage>
        <taxon>Eukaryota</taxon>
        <taxon>Viridiplantae</taxon>
        <taxon>Streptophyta</taxon>
        <taxon>Embryophyta</taxon>
        <taxon>Tracheophyta</taxon>
        <taxon>Spermatophyta</taxon>
        <taxon>Magnoliopsida</taxon>
        <taxon>eudicotyledons</taxon>
        <taxon>Gunneridae</taxon>
        <taxon>Pentapetalae</taxon>
        <taxon>asterids</taxon>
        <taxon>lamiids</taxon>
        <taxon>Lamiales</taxon>
        <taxon>Oleaceae</taxon>
        <taxon>Oleeae</taxon>
        <taxon>Fraxinus</taxon>
    </lineage>
</organism>
<feature type="domain" description="DUF4283" evidence="1">
    <location>
        <begin position="38"/>
        <end position="108"/>
    </location>
</feature>
<dbReference type="Proteomes" id="UP000834106">
    <property type="component" value="Chromosome 11"/>
</dbReference>
<protein>
    <recommendedName>
        <fullName evidence="1">DUF4283 domain-containing protein</fullName>
    </recommendedName>
</protein>
<keyword evidence="3" id="KW-1185">Reference proteome</keyword>
<dbReference type="InterPro" id="IPR025558">
    <property type="entry name" value="DUF4283"/>
</dbReference>
<evidence type="ECO:0000259" key="1">
    <source>
        <dbReference type="Pfam" id="PF14111"/>
    </source>
</evidence>
<gene>
    <name evidence="2" type="ORF">FPE_LOCUS18405</name>
</gene>
<dbReference type="Pfam" id="PF14111">
    <property type="entry name" value="DUF4283"/>
    <property type="match status" value="1"/>
</dbReference>
<dbReference type="EMBL" id="OU503046">
    <property type="protein sequence ID" value="CAI9770975.1"/>
    <property type="molecule type" value="Genomic_DNA"/>
</dbReference>
<name>A0AAD1ZK35_9LAMI</name>
<sequence length="305" mass="33605">MEWDISSLYARLRLTEKEAQVLEVEEAENGLSVEKRAKCIAFKVLVDREVNKGALKNTLLQLWQLEGKGVIKEVGRNTFLLELVRVSDKKRIMAGRPWSFDKSLLCLHDCENVNNLKEIAFNEEVFWVQCHDLPFAGMTQKTGCALGERLGKVLVVDTDSSGVYLGAFLRIKKDQGAAIGEGIEQQYGPWLRATRKHYAGISLPEGAAQPQLNLPVSNPDLPQTGIDLISGETVVEDIGKDPCADIQEMDSCGDAQPSGSELMDLGQRQEVEGSEVSTPKRIKRVQGEVDVPVLAVAAQQPCHPP</sequence>
<accession>A0AAD1ZK35</accession>
<reference evidence="2" key="1">
    <citation type="submission" date="2023-05" db="EMBL/GenBank/DDBJ databases">
        <authorList>
            <person name="Huff M."/>
        </authorList>
    </citation>
    <scope>NUCLEOTIDE SEQUENCE</scope>
</reference>
<evidence type="ECO:0000313" key="2">
    <source>
        <dbReference type="EMBL" id="CAI9770975.1"/>
    </source>
</evidence>
<dbReference type="AlphaFoldDB" id="A0AAD1ZK35"/>